<name>A0ABV0QUN3_9TELE</name>
<sequence>MQNHTAQCGVGQIYYVRLLAVDPDRQQAVSSLTLEIRKTGAEAVNHLLPLTSPSRAPSLQGTLSVNGGEVVLTGDTSIRRHKWSCQSFCDYKKKIAFFVNREAMNYIAVACAYVLNSSHLRCL</sequence>
<organism evidence="1 2">
    <name type="scientific">Xenoophorus captivus</name>
    <dbReference type="NCBI Taxonomy" id="1517983"/>
    <lineage>
        <taxon>Eukaryota</taxon>
        <taxon>Metazoa</taxon>
        <taxon>Chordata</taxon>
        <taxon>Craniata</taxon>
        <taxon>Vertebrata</taxon>
        <taxon>Euteleostomi</taxon>
        <taxon>Actinopterygii</taxon>
        <taxon>Neopterygii</taxon>
        <taxon>Teleostei</taxon>
        <taxon>Neoteleostei</taxon>
        <taxon>Acanthomorphata</taxon>
        <taxon>Ovalentaria</taxon>
        <taxon>Atherinomorphae</taxon>
        <taxon>Cyprinodontiformes</taxon>
        <taxon>Goodeidae</taxon>
        <taxon>Xenoophorus</taxon>
    </lineage>
</organism>
<dbReference type="Proteomes" id="UP001434883">
    <property type="component" value="Unassembled WGS sequence"/>
</dbReference>
<accession>A0ABV0QUN3</accession>
<proteinExistence type="predicted"/>
<keyword evidence="2" id="KW-1185">Reference proteome</keyword>
<evidence type="ECO:0000313" key="2">
    <source>
        <dbReference type="Proteomes" id="UP001434883"/>
    </source>
</evidence>
<reference evidence="1 2" key="1">
    <citation type="submission" date="2021-06" db="EMBL/GenBank/DDBJ databases">
        <authorList>
            <person name="Palmer J.M."/>
        </authorList>
    </citation>
    <scope>NUCLEOTIDE SEQUENCE [LARGE SCALE GENOMIC DNA]</scope>
    <source>
        <strain evidence="1 2">XC_2019</strain>
        <tissue evidence="1">Muscle</tissue>
    </source>
</reference>
<gene>
    <name evidence="1" type="ORF">XENOCAPTIV_002416</name>
</gene>
<protein>
    <submittedName>
        <fullName evidence="1">Uncharacterized protein</fullName>
    </submittedName>
</protein>
<comment type="caution">
    <text evidence="1">The sequence shown here is derived from an EMBL/GenBank/DDBJ whole genome shotgun (WGS) entry which is preliminary data.</text>
</comment>
<dbReference type="EMBL" id="JAHRIN010025332">
    <property type="protein sequence ID" value="MEQ2199549.1"/>
    <property type="molecule type" value="Genomic_DNA"/>
</dbReference>
<evidence type="ECO:0000313" key="1">
    <source>
        <dbReference type="EMBL" id="MEQ2199549.1"/>
    </source>
</evidence>